<keyword evidence="5" id="KW-1185">Reference proteome</keyword>
<name>A0AB34KEW9_9PEZI</name>
<keyword evidence="2" id="KW-0560">Oxidoreductase</keyword>
<keyword evidence="1" id="KW-0521">NADP</keyword>
<dbReference type="PANTHER" id="PTHR47706:SF7">
    <property type="entry name" value="CIPA-LIKE, PUTATIVE (AFU_ORTHOLOGUE AFUA_1G01630)-RELATED"/>
    <property type="match status" value="1"/>
</dbReference>
<evidence type="ECO:0000313" key="5">
    <source>
        <dbReference type="Proteomes" id="UP000803884"/>
    </source>
</evidence>
<feature type="domain" description="NmrA-like" evidence="3">
    <location>
        <begin position="19"/>
        <end position="122"/>
    </location>
</feature>
<evidence type="ECO:0000259" key="3">
    <source>
        <dbReference type="Pfam" id="PF05368"/>
    </source>
</evidence>
<dbReference type="AlphaFoldDB" id="A0AB34KEW9"/>
<proteinExistence type="predicted"/>
<reference evidence="4 5" key="1">
    <citation type="journal article" date="2020" name="Microbiol. Resour. Announc.">
        <title>Draft Genome Sequence of a Cladosporium Species Isolated from the Mesophotic Ascidian Didemnum maculosum.</title>
        <authorList>
            <person name="Gioti A."/>
            <person name="Siaperas R."/>
            <person name="Nikolaivits E."/>
            <person name="Le Goff G."/>
            <person name="Ouazzani J."/>
            <person name="Kotoulas G."/>
            <person name="Topakas E."/>
        </authorList>
    </citation>
    <scope>NUCLEOTIDE SEQUENCE [LARGE SCALE GENOMIC DNA]</scope>
    <source>
        <strain evidence="4 5">TM138-S3</strain>
    </source>
</reference>
<dbReference type="PANTHER" id="PTHR47706">
    <property type="entry name" value="NMRA-LIKE FAMILY PROTEIN"/>
    <property type="match status" value="1"/>
</dbReference>
<dbReference type="InterPro" id="IPR036291">
    <property type="entry name" value="NAD(P)-bd_dom_sf"/>
</dbReference>
<evidence type="ECO:0000256" key="1">
    <source>
        <dbReference type="ARBA" id="ARBA00022857"/>
    </source>
</evidence>
<dbReference type="RefSeq" id="XP_069226679.1">
    <property type="nucleotide sequence ID" value="XM_069376298.1"/>
</dbReference>
<comment type="caution">
    <text evidence="4">The sequence shown here is derived from an EMBL/GenBank/DDBJ whole genome shotgun (WGS) entry which is preliminary data.</text>
</comment>
<accession>A0AB34KEW9</accession>
<dbReference type="GO" id="GO:0016491">
    <property type="term" value="F:oxidoreductase activity"/>
    <property type="evidence" value="ECO:0007669"/>
    <property type="project" value="UniProtKB-KW"/>
</dbReference>
<dbReference type="Proteomes" id="UP000803884">
    <property type="component" value="Unassembled WGS sequence"/>
</dbReference>
<dbReference type="Pfam" id="PF05368">
    <property type="entry name" value="NmrA"/>
    <property type="match status" value="1"/>
</dbReference>
<evidence type="ECO:0000256" key="2">
    <source>
        <dbReference type="ARBA" id="ARBA00023002"/>
    </source>
</evidence>
<dbReference type="SUPFAM" id="SSF51735">
    <property type="entry name" value="NAD(P)-binding Rossmann-fold domains"/>
    <property type="match status" value="1"/>
</dbReference>
<sequence length="329" mass="36678">MADQYFNQQPHGSKNRVENVAVVGAGGRVGSFIAHALLSTGKHTVTAISRAESTSSFPENIIRRNVDYDDHESLVAALRGQDFLVFSMSVSARDAQAKLIAAAADAGIKWVMPNEYGADYERDIAYGEDTGLGPPALTARKAIKDAGMNFVALSCSFWYEFSLAGTAVRYGFDFDKREVTFYDDGETKITTSTWEQCGRALAALLSLPVLPMNEQDGQLTLSKFRNKSCFIGSFRVSQKDMFASVLRVTNTEEADWKIGYEDSEARFKRARELFAQTHEQGYYGMLLYSRTFFKDVFLNFQKLLSNKELGLPEEDLDEATARAVEMAKK</sequence>
<dbReference type="EMBL" id="JAAQHG020000034">
    <property type="protein sequence ID" value="KAL1583572.1"/>
    <property type="molecule type" value="Genomic_DNA"/>
</dbReference>
<protein>
    <recommendedName>
        <fullName evidence="3">NmrA-like domain-containing protein</fullName>
    </recommendedName>
</protein>
<dbReference type="InterPro" id="IPR008030">
    <property type="entry name" value="NmrA-like"/>
</dbReference>
<gene>
    <name evidence="4" type="ORF">WHR41_07694</name>
</gene>
<dbReference type="InterPro" id="IPR051609">
    <property type="entry name" value="NmrA/Isoflavone_reductase-like"/>
</dbReference>
<dbReference type="GeneID" id="96009136"/>
<organism evidence="4 5">
    <name type="scientific">Cladosporium halotolerans</name>
    <dbReference type="NCBI Taxonomy" id="1052096"/>
    <lineage>
        <taxon>Eukaryota</taxon>
        <taxon>Fungi</taxon>
        <taxon>Dikarya</taxon>
        <taxon>Ascomycota</taxon>
        <taxon>Pezizomycotina</taxon>
        <taxon>Dothideomycetes</taxon>
        <taxon>Dothideomycetidae</taxon>
        <taxon>Cladosporiales</taxon>
        <taxon>Cladosporiaceae</taxon>
        <taxon>Cladosporium</taxon>
    </lineage>
</organism>
<evidence type="ECO:0000313" key="4">
    <source>
        <dbReference type="EMBL" id="KAL1583572.1"/>
    </source>
</evidence>
<dbReference type="Gene3D" id="3.40.50.720">
    <property type="entry name" value="NAD(P)-binding Rossmann-like Domain"/>
    <property type="match status" value="1"/>
</dbReference>